<comment type="caution">
    <text evidence="3">The sequence shown here is derived from an EMBL/GenBank/DDBJ whole genome shotgun (WGS) entry which is preliminary data.</text>
</comment>
<feature type="region of interest" description="Disordered" evidence="1">
    <location>
        <begin position="37"/>
        <end position="66"/>
    </location>
</feature>
<gene>
    <name evidence="3" type="ORF">GGR20_001593</name>
</gene>
<evidence type="ECO:0000256" key="1">
    <source>
        <dbReference type="SAM" id="MobiDB-lite"/>
    </source>
</evidence>
<dbReference type="EMBL" id="JACIEW010000003">
    <property type="protein sequence ID" value="MBB4051951.1"/>
    <property type="molecule type" value="Genomic_DNA"/>
</dbReference>
<evidence type="ECO:0000313" key="4">
    <source>
        <dbReference type="Proteomes" id="UP000547011"/>
    </source>
</evidence>
<dbReference type="RefSeq" id="WP_183310682.1">
    <property type="nucleotide sequence ID" value="NZ_JACIEW010000003.1"/>
</dbReference>
<feature type="chain" id="PRO_5030691745" evidence="2">
    <location>
        <begin position="21"/>
        <end position="188"/>
    </location>
</feature>
<keyword evidence="4" id="KW-1185">Reference proteome</keyword>
<reference evidence="3 4" key="1">
    <citation type="submission" date="2020-08" db="EMBL/GenBank/DDBJ databases">
        <title>Genomic Encyclopedia of Type Strains, Phase IV (KMG-IV): sequencing the most valuable type-strain genomes for metagenomic binning, comparative biology and taxonomic classification.</title>
        <authorList>
            <person name="Goeker M."/>
        </authorList>
    </citation>
    <scope>NUCLEOTIDE SEQUENCE [LARGE SCALE GENOMIC DNA]</scope>
    <source>
        <strain evidence="3 4">DSM 23447</strain>
    </source>
</reference>
<dbReference type="Proteomes" id="UP000547011">
    <property type="component" value="Unassembled WGS sequence"/>
</dbReference>
<protein>
    <submittedName>
        <fullName evidence="3">Putative nucleic acid-binding Zn-ribbon protein</fullName>
    </submittedName>
</protein>
<sequence>MKKTFIATAVTALLASTAIAQDANVGVDAGGGASVETPSLDAGASTDTSVDAGVDTDAGAKGKASANAGANANANANANASDMADNTYGSVMASIKGSADLDLSSITDESKISIVLLSSLQGDAATESAALDAELTTNADAQAGLHSRIEGNTAITAKLEAEGHAVEDVVSVKTKADGSVIVYVDDRD</sequence>
<evidence type="ECO:0000313" key="3">
    <source>
        <dbReference type="EMBL" id="MBB4051951.1"/>
    </source>
</evidence>
<accession>A0A7W6IMR6</accession>
<organism evidence="3 4">
    <name type="scientific">Devosia subaequoris</name>
    <dbReference type="NCBI Taxonomy" id="395930"/>
    <lineage>
        <taxon>Bacteria</taxon>
        <taxon>Pseudomonadati</taxon>
        <taxon>Pseudomonadota</taxon>
        <taxon>Alphaproteobacteria</taxon>
        <taxon>Hyphomicrobiales</taxon>
        <taxon>Devosiaceae</taxon>
        <taxon>Devosia</taxon>
    </lineage>
</organism>
<name>A0A7W6IMR6_9HYPH</name>
<dbReference type="AlphaFoldDB" id="A0A7W6IMR6"/>
<proteinExistence type="predicted"/>
<evidence type="ECO:0000256" key="2">
    <source>
        <dbReference type="SAM" id="SignalP"/>
    </source>
</evidence>
<feature type="signal peptide" evidence="2">
    <location>
        <begin position="1"/>
        <end position="20"/>
    </location>
</feature>
<keyword evidence="2" id="KW-0732">Signal</keyword>